<accession>A0A0W8EAJ6</accession>
<proteinExistence type="predicted"/>
<reference evidence="1" key="1">
    <citation type="journal article" date="2015" name="Proc. Natl. Acad. Sci. U.S.A.">
        <title>Networks of energetic and metabolic interactions define dynamics in microbial communities.</title>
        <authorList>
            <person name="Embree M."/>
            <person name="Liu J.K."/>
            <person name="Al-Bassam M.M."/>
            <person name="Zengler K."/>
        </authorList>
    </citation>
    <scope>NUCLEOTIDE SEQUENCE</scope>
</reference>
<organism evidence="1">
    <name type="scientific">hydrocarbon metagenome</name>
    <dbReference type="NCBI Taxonomy" id="938273"/>
    <lineage>
        <taxon>unclassified sequences</taxon>
        <taxon>metagenomes</taxon>
        <taxon>ecological metagenomes</taxon>
    </lineage>
</organism>
<gene>
    <name evidence="1" type="ORF">ASZ90_017000</name>
</gene>
<dbReference type="EMBL" id="LNQE01001802">
    <property type="protein sequence ID" value="KUG05573.1"/>
    <property type="molecule type" value="Genomic_DNA"/>
</dbReference>
<name>A0A0W8EAJ6_9ZZZZ</name>
<protein>
    <submittedName>
        <fullName evidence="1">Uncharacterized protein</fullName>
    </submittedName>
</protein>
<sequence>MLKTCCNAAKQPGCHPGPGRLRIIAYLRYEDERIRTGVSGSFRILRHLLGDCWRTAEVLNDCPGYSHLPAITTGQDPAGSPCP</sequence>
<comment type="caution">
    <text evidence="1">The sequence shown here is derived from an EMBL/GenBank/DDBJ whole genome shotgun (WGS) entry which is preliminary data.</text>
</comment>
<dbReference type="AlphaFoldDB" id="A0A0W8EAJ6"/>
<evidence type="ECO:0000313" key="1">
    <source>
        <dbReference type="EMBL" id="KUG05573.1"/>
    </source>
</evidence>